<dbReference type="RefSeq" id="XP_024340780.1">
    <property type="nucleotide sequence ID" value="XM_024484810.1"/>
</dbReference>
<dbReference type="Proteomes" id="UP000194127">
    <property type="component" value="Unassembled WGS sequence"/>
</dbReference>
<dbReference type="AlphaFoldDB" id="A0A1X6N668"/>
<evidence type="ECO:0000313" key="2">
    <source>
        <dbReference type="Proteomes" id="UP000194127"/>
    </source>
</evidence>
<protein>
    <submittedName>
        <fullName evidence="1">Uncharacterized protein</fullName>
    </submittedName>
</protein>
<name>A0A1X6N668_9APHY</name>
<gene>
    <name evidence="1" type="ORF">POSPLADRAFT_1137633</name>
</gene>
<dbReference type="OrthoDB" id="2758165at2759"/>
<dbReference type="EMBL" id="KZ110594">
    <property type="protein sequence ID" value="OSX63986.1"/>
    <property type="molecule type" value="Genomic_DNA"/>
</dbReference>
<sequence>MPLLLIQYRQKDVDRITGENQHRLCCTAAARLLESVGITEHPIFSFISDGPHVVLASAWAKDETVHIFERHLLSFDISTAIGAWHYATVLARIAIIYGPKLSDRFAQVESDLIRRVETESPSLRWKQTHEVEVEYVTDAGAEKRYTTDNNIPIK</sequence>
<reference evidence="1 2" key="1">
    <citation type="submission" date="2017-04" db="EMBL/GenBank/DDBJ databases">
        <title>Genome Sequence of the Model Brown-Rot Fungus Postia placenta SB12.</title>
        <authorList>
            <consortium name="DOE Joint Genome Institute"/>
            <person name="Gaskell J."/>
            <person name="Kersten P."/>
            <person name="Larrondo L.F."/>
            <person name="Canessa P."/>
            <person name="Martinez D."/>
            <person name="Hibbett D."/>
            <person name="Schmoll M."/>
            <person name="Kubicek C.P."/>
            <person name="Martinez A.T."/>
            <person name="Yadav J."/>
            <person name="Master E."/>
            <person name="Magnuson J.K."/>
            <person name="James T."/>
            <person name="Yaver D."/>
            <person name="Berka R."/>
            <person name="Labutti K."/>
            <person name="Lipzen A."/>
            <person name="Aerts A."/>
            <person name="Barry K."/>
            <person name="Henrissat B."/>
            <person name="Blanchette R."/>
            <person name="Grigoriev I."/>
            <person name="Cullen D."/>
        </authorList>
    </citation>
    <scope>NUCLEOTIDE SEQUENCE [LARGE SCALE GENOMIC DNA]</scope>
    <source>
        <strain evidence="1 2">MAD-698-R-SB12</strain>
    </source>
</reference>
<dbReference type="GeneID" id="36329759"/>
<proteinExistence type="predicted"/>
<organism evidence="1 2">
    <name type="scientific">Postia placenta MAD-698-R-SB12</name>
    <dbReference type="NCBI Taxonomy" id="670580"/>
    <lineage>
        <taxon>Eukaryota</taxon>
        <taxon>Fungi</taxon>
        <taxon>Dikarya</taxon>
        <taxon>Basidiomycota</taxon>
        <taxon>Agaricomycotina</taxon>
        <taxon>Agaricomycetes</taxon>
        <taxon>Polyporales</taxon>
        <taxon>Adustoporiaceae</taxon>
        <taxon>Rhodonia</taxon>
    </lineage>
</organism>
<accession>A0A1X6N668</accession>
<evidence type="ECO:0000313" key="1">
    <source>
        <dbReference type="EMBL" id="OSX63986.1"/>
    </source>
</evidence>
<keyword evidence="2" id="KW-1185">Reference proteome</keyword>